<evidence type="ECO:0000313" key="5">
    <source>
        <dbReference type="Proteomes" id="UP000007799"/>
    </source>
</evidence>
<accession>F2UTM0</accession>
<name>F2UTM0_SALR5</name>
<keyword evidence="1" id="KW-0479">Metal-binding</keyword>
<dbReference type="OrthoDB" id="26387at2759"/>
<feature type="chain" id="PRO_5003288039" description="E3 ubiquitin-protein ligase" evidence="2">
    <location>
        <begin position="18"/>
        <end position="127"/>
    </location>
</feature>
<dbReference type="KEGG" id="sre:PTSG_11490"/>
<dbReference type="InterPro" id="IPR039164">
    <property type="entry name" value="UBR1-like"/>
</dbReference>
<comment type="function">
    <text evidence="1">Ubiquitin ligase protein which is a component of the N-end rule pathway. Recognizes and binds to proteins bearing specific N-terminal residues that are destabilizing according to the N-end rule, leading to their ubiquitination and subsequent degradation.</text>
</comment>
<evidence type="ECO:0000256" key="1">
    <source>
        <dbReference type="RuleBase" id="RU366018"/>
    </source>
</evidence>
<dbReference type="GO" id="GO:0071596">
    <property type="term" value="P:ubiquitin-dependent protein catabolic process via the N-end rule pathway"/>
    <property type="evidence" value="ECO:0007669"/>
    <property type="project" value="UniProtKB-UniRule"/>
</dbReference>
<keyword evidence="1" id="KW-0808">Transferase</keyword>
<comment type="catalytic activity">
    <reaction evidence="1">
        <text>S-ubiquitinyl-[E2 ubiquitin-conjugating enzyme]-L-cysteine + [acceptor protein]-L-lysine = [E2 ubiquitin-conjugating enzyme]-L-cysteine + N(6)-ubiquitinyl-[acceptor protein]-L-lysine.</text>
        <dbReference type="EC" id="2.3.2.27"/>
    </reaction>
</comment>
<evidence type="ECO:0000256" key="2">
    <source>
        <dbReference type="SAM" id="SignalP"/>
    </source>
</evidence>
<dbReference type="AlphaFoldDB" id="F2UTM0"/>
<keyword evidence="1" id="KW-0862">Zinc</keyword>
<dbReference type="GO" id="GO:0016567">
    <property type="term" value="P:protein ubiquitination"/>
    <property type="evidence" value="ECO:0007669"/>
    <property type="project" value="UniProtKB-UniRule"/>
</dbReference>
<sequence>MKEPALCLLCGTYVCFASPCCTRQQRFLNRTMNHGGCTLHANECTAGSGVFLLIKHGYVLVLSRGRGILLPSPYVDEHGEPDPGLRRSCRLFLNHGKYERLQQQYREHTTNPAFDPLRELPGRWIAM</sequence>
<dbReference type="UniPathway" id="UPA00143"/>
<dbReference type="Proteomes" id="UP000007799">
    <property type="component" value="Unassembled WGS sequence"/>
</dbReference>
<dbReference type="EC" id="2.3.2.27" evidence="1"/>
<comment type="pathway">
    <text evidence="1">Protein modification; protein ubiquitination.</text>
</comment>
<dbReference type="eggNOG" id="KOG1139">
    <property type="taxonomic scope" value="Eukaryota"/>
</dbReference>
<dbReference type="PANTHER" id="PTHR21497:SF24">
    <property type="entry name" value="E3 UBIQUITIN-PROTEIN LIGASE UBR1"/>
    <property type="match status" value="1"/>
</dbReference>
<dbReference type="InParanoid" id="F2UTM0"/>
<keyword evidence="2" id="KW-0732">Signal</keyword>
<dbReference type="GO" id="GO:0008270">
    <property type="term" value="F:zinc ion binding"/>
    <property type="evidence" value="ECO:0007669"/>
    <property type="project" value="UniProtKB-UniRule"/>
</dbReference>
<comment type="similarity">
    <text evidence="1">Belongs to the E3 ubiquitin-protein ligase UBR1-like family.</text>
</comment>
<dbReference type="InterPro" id="IPR044046">
    <property type="entry name" value="E3_ligase_UBR-like_C"/>
</dbReference>
<dbReference type="PANTHER" id="PTHR21497">
    <property type="entry name" value="UBIQUITIN LIGASE E3 ALPHA-RELATED"/>
    <property type="match status" value="1"/>
</dbReference>
<dbReference type="GO" id="GO:0005737">
    <property type="term" value="C:cytoplasm"/>
    <property type="evidence" value="ECO:0007669"/>
    <property type="project" value="TreeGrafter"/>
</dbReference>
<keyword evidence="1" id="KW-0833">Ubl conjugation pathway</keyword>
<dbReference type="GO" id="GO:0000151">
    <property type="term" value="C:ubiquitin ligase complex"/>
    <property type="evidence" value="ECO:0007669"/>
    <property type="project" value="TreeGrafter"/>
</dbReference>
<dbReference type="RefSeq" id="XP_004987483.1">
    <property type="nucleotide sequence ID" value="XM_004987426.1"/>
</dbReference>
<proteinExistence type="inferred from homology"/>
<feature type="signal peptide" evidence="2">
    <location>
        <begin position="1"/>
        <end position="17"/>
    </location>
</feature>
<dbReference type="GO" id="GO:0061630">
    <property type="term" value="F:ubiquitin protein ligase activity"/>
    <property type="evidence" value="ECO:0007669"/>
    <property type="project" value="UniProtKB-UniRule"/>
</dbReference>
<evidence type="ECO:0000259" key="3">
    <source>
        <dbReference type="Pfam" id="PF18995"/>
    </source>
</evidence>
<keyword evidence="5" id="KW-1185">Reference proteome</keyword>
<keyword evidence="1" id="KW-0863">Zinc-finger</keyword>
<dbReference type="OMA" id="HANECTA"/>
<feature type="domain" description="E3 ubiquitin-protein ligase UBR-like C-terminal" evidence="3">
    <location>
        <begin position="2"/>
        <end position="105"/>
    </location>
</feature>
<dbReference type="STRING" id="946362.F2UTM0"/>
<gene>
    <name evidence="4" type="ORF">PTSG_11490</name>
</gene>
<dbReference type="EMBL" id="GL833067">
    <property type="protein sequence ID" value="EGD73369.1"/>
    <property type="molecule type" value="Genomic_DNA"/>
</dbReference>
<evidence type="ECO:0000313" key="4">
    <source>
        <dbReference type="EMBL" id="EGD73369.1"/>
    </source>
</evidence>
<protein>
    <recommendedName>
        <fullName evidence="1">E3 ubiquitin-protein ligase</fullName>
        <ecNumber evidence="1">2.3.2.27</ecNumber>
    </recommendedName>
</protein>
<reference evidence="4" key="1">
    <citation type="submission" date="2009-08" db="EMBL/GenBank/DDBJ databases">
        <title>Annotation of Salpingoeca rosetta.</title>
        <authorList>
            <consortium name="The Broad Institute Genome Sequencing Platform"/>
            <person name="Russ C."/>
            <person name="Cuomo C."/>
            <person name="Burger G."/>
            <person name="Gray M.W."/>
            <person name="Holland P.W.H."/>
            <person name="King N."/>
            <person name="Lang F.B.F."/>
            <person name="Roger A.J."/>
            <person name="Ruiz-Trillo I."/>
            <person name="Young S.K."/>
            <person name="Zeng Q."/>
            <person name="Gargeya S."/>
            <person name="Alvarado L."/>
            <person name="Berlin A."/>
            <person name="Chapman S.B."/>
            <person name="Chen Z."/>
            <person name="Freedman E."/>
            <person name="Gellesch M."/>
            <person name="Goldberg J."/>
            <person name="Griggs A."/>
            <person name="Gujja S."/>
            <person name="Heilman E."/>
            <person name="Heiman D."/>
            <person name="Howarth C."/>
            <person name="Mehta T."/>
            <person name="Neiman D."/>
            <person name="Pearson M."/>
            <person name="Roberts A."/>
            <person name="Saif S."/>
            <person name="Shea T."/>
            <person name="Shenoy N."/>
            <person name="Sisk P."/>
            <person name="Stolte C."/>
            <person name="Sykes S."/>
            <person name="White J."/>
            <person name="Yandava C."/>
            <person name="Haas B."/>
            <person name="Nusbaum C."/>
            <person name="Birren B."/>
        </authorList>
    </citation>
    <scope>NUCLEOTIDE SEQUENCE [LARGE SCALE GENOMIC DNA]</scope>
    <source>
        <strain evidence="4">ATCC 50818</strain>
    </source>
</reference>
<organism evidence="5">
    <name type="scientific">Salpingoeca rosetta (strain ATCC 50818 / BSB-021)</name>
    <dbReference type="NCBI Taxonomy" id="946362"/>
    <lineage>
        <taxon>Eukaryota</taxon>
        <taxon>Choanoflagellata</taxon>
        <taxon>Craspedida</taxon>
        <taxon>Salpingoecidae</taxon>
        <taxon>Salpingoeca</taxon>
    </lineage>
</organism>
<dbReference type="Pfam" id="PF18995">
    <property type="entry name" value="PRT6_C"/>
    <property type="match status" value="1"/>
</dbReference>
<dbReference type="GeneID" id="16068003"/>